<keyword evidence="5 10" id="KW-0175">Coiled coil</keyword>
<dbReference type="InterPro" id="IPR036322">
    <property type="entry name" value="WD40_repeat_dom_sf"/>
</dbReference>
<keyword evidence="6" id="KW-0206">Cytoskeleton</keyword>
<dbReference type="PANTHER" id="PTHR14885">
    <property type="entry name" value="CILIA- AND FLAGELLA-ASSOCIATED PROTEIN 43-RELATED"/>
    <property type="match status" value="1"/>
</dbReference>
<evidence type="ECO:0000256" key="3">
    <source>
        <dbReference type="ARBA" id="ARBA00022574"/>
    </source>
</evidence>
<evidence type="ECO:0000313" key="12">
    <source>
        <dbReference type="Proteomes" id="UP001430953"/>
    </source>
</evidence>
<dbReference type="InterPro" id="IPR015943">
    <property type="entry name" value="WD40/YVTN_repeat-like_dom_sf"/>
</dbReference>
<reference evidence="11 12" key="1">
    <citation type="submission" date="2023-03" db="EMBL/GenBank/DDBJ databases">
        <title>High recombination rates correlate with genetic variation in Cardiocondyla obscurior ants.</title>
        <authorList>
            <person name="Errbii M."/>
        </authorList>
    </citation>
    <scope>NUCLEOTIDE SEQUENCE [LARGE SCALE GENOMIC DNA]</scope>
    <source>
        <strain evidence="11">Alpha-2009</strain>
        <tissue evidence="11">Whole body</tissue>
    </source>
</reference>
<keyword evidence="12" id="KW-1185">Reference proteome</keyword>
<dbReference type="Proteomes" id="UP001430953">
    <property type="component" value="Unassembled WGS sequence"/>
</dbReference>
<evidence type="ECO:0000256" key="1">
    <source>
        <dbReference type="ARBA" id="ARBA00004430"/>
    </source>
</evidence>
<protein>
    <recommendedName>
        <fullName evidence="9">Cilia- and flagella-associated protein 43</fullName>
    </recommendedName>
</protein>
<keyword evidence="3" id="KW-0853">WD repeat</keyword>
<comment type="subcellular location">
    <subcellularLocation>
        <location evidence="1">Cytoplasm</location>
        <location evidence="1">Cytoskeleton</location>
        <location evidence="1">Cilium axoneme</location>
    </subcellularLocation>
</comment>
<evidence type="ECO:0000256" key="7">
    <source>
        <dbReference type="ARBA" id="ARBA00023273"/>
    </source>
</evidence>
<dbReference type="Pfam" id="PF25828">
    <property type="entry name" value="CC_Cfap43"/>
    <property type="match status" value="1"/>
</dbReference>
<comment type="caution">
    <text evidence="11">The sequence shown here is derived from an EMBL/GenBank/DDBJ whole genome shotgun (WGS) entry which is preliminary data.</text>
</comment>
<dbReference type="GO" id="GO:0060271">
    <property type="term" value="P:cilium assembly"/>
    <property type="evidence" value="ECO:0007669"/>
    <property type="project" value="TreeGrafter"/>
</dbReference>
<gene>
    <name evidence="11" type="ORF">PUN28_004897</name>
</gene>
<evidence type="ECO:0000256" key="5">
    <source>
        <dbReference type="ARBA" id="ARBA00023054"/>
    </source>
</evidence>
<comment type="similarity">
    <text evidence="8">Belongs to the CFAP43 family.</text>
</comment>
<dbReference type="GO" id="GO:0003341">
    <property type="term" value="P:cilium movement"/>
    <property type="evidence" value="ECO:0007669"/>
    <property type="project" value="UniProtKB-ARBA"/>
</dbReference>
<dbReference type="GO" id="GO:0005930">
    <property type="term" value="C:axoneme"/>
    <property type="evidence" value="ECO:0007669"/>
    <property type="project" value="UniProtKB-SubCell"/>
</dbReference>
<dbReference type="PANTHER" id="PTHR14885:SF1">
    <property type="entry name" value="CILIA- AND FLAGELLA-ASSOCIATED PROTEIN 43"/>
    <property type="match status" value="1"/>
</dbReference>
<accession>A0AAW2GHZ3</accession>
<keyword evidence="2" id="KW-0963">Cytoplasm</keyword>
<evidence type="ECO:0000256" key="6">
    <source>
        <dbReference type="ARBA" id="ARBA00023212"/>
    </source>
</evidence>
<keyword evidence="4" id="KW-0677">Repeat</keyword>
<evidence type="ECO:0000313" key="11">
    <source>
        <dbReference type="EMBL" id="KAL0126087.1"/>
    </source>
</evidence>
<proteinExistence type="inferred from homology"/>
<keyword evidence="7" id="KW-0966">Cell projection</keyword>
<evidence type="ECO:0000256" key="10">
    <source>
        <dbReference type="SAM" id="Coils"/>
    </source>
</evidence>
<name>A0AAW2GHZ3_9HYME</name>
<evidence type="ECO:0000256" key="9">
    <source>
        <dbReference type="ARBA" id="ARBA00023662"/>
    </source>
</evidence>
<dbReference type="EMBL" id="JADYXP020000004">
    <property type="protein sequence ID" value="KAL0126087.1"/>
    <property type="molecule type" value="Genomic_DNA"/>
</dbReference>
<evidence type="ECO:0000256" key="2">
    <source>
        <dbReference type="ARBA" id="ARBA00022490"/>
    </source>
</evidence>
<evidence type="ECO:0000256" key="4">
    <source>
        <dbReference type="ARBA" id="ARBA00022737"/>
    </source>
</evidence>
<feature type="coiled-coil region" evidence="10">
    <location>
        <begin position="780"/>
        <end position="807"/>
    </location>
</feature>
<evidence type="ECO:0000256" key="8">
    <source>
        <dbReference type="ARBA" id="ARBA00023605"/>
    </source>
</evidence>
<organism evidence="11 12">
    <name type="scientific">Cardiocondyla obscurior</name>
    <dbReference type="NCBI Taxonomy" id="286306"/>
    <lineage>
        <taxon>Eukaryota</taxon>
        <taxon>Metazoa</taxon>
        <taxon>Ecdysozoa</taxon>
        <taxon>Arthropoda</taxon>
        <taxon>Hexapoda</taxon>
        <taxon>Insecta</taxon>
        <taxon>Pterygota</taxon>
        <taxon>Neoptera</taxon>
        <taxon>Endopterygota</taxon>
        <taxon>Hymenoptera</taxon>
        <taxon>Apocrita</taxon>
        <taxon>Aculeata</taxon>
        <taxon>Formicoidea</taxon>
        <taxon>Formicidae</taxon>
        <taxon>Myrmicinae</taxon>
        <taxon>Cardiocondyla</taxon>
    </lineage>
</organism>
<dbReference type="Gene3D" id="2.130.10.10">
    <property type="entry name" value="YVTN repeat-like/Quinoprotein amine dehydrogenase"/>
    <property type="match status" value="2"/>
</dbReference>
<feature type="coiled-coil region" evidence="10">
    <location>
        <begin position="1522"/>
        <end position="1556"/>
    </location>
</feature>
<sequence length="1631" mass="189955">MNQSAGYSPCWVCGGEIEEIIWIGGDMLAWCSGLYIVFFDVVKKQQTLRWCWNNATGDGARYVCGHMSLPVFAFTERSLNPRILVLAYPSMTKICECVGGCDSGYLAIAFTPDDYLVSLGSYPNFPMIVWHWRTGEKIVVVDTLLRDDVGQIIRIPWTGRTAIAQMGKTCGKLFAWEFDVVDKLVILKDHKIELPDESAIRGVDWCPSTPDDPLLAITDEVGHVYLSNHDGTNVLRIIFSQHCGVCTDREIPIVCWFRSDIILKTTFCQIRYYKKDSTTGVWRKQWYVKSDYKPNILIVHPSKSWLFYYTLEGCLMQMVFPEDKSLTPTCFKCLQHGSRYRFVDFVRPWCHHLAATHDLKKLTVLESYSGSEVSSVELDIEGNISAQAAHPDDPLIVVVSDKGEVTILSMTDPEQLKILTYFRLQRNSLDLIKFSHSGKFLIAAQKGAGNCYCVSLQRDEPWKVMARLQARGRIADVALYDDETCGSLKVLVLHVDYEPFHSVGQQLLVYDVPYAVAGRRLINEFAGIVALPALSYELCYAPDDSRMLISSPYLERQLYTLKVRRHFEDATLTDVTLTGHHVRLARVFVDRRWIVTCAYDGLVVIRDKTIRQIVAVMPAHHRLDLGSRKAIVNPDGDAVIALGHDGSLIATRICRETEKKNKASLSVTDTKSIYSVDSECYENRKEKILVDYAFLDPAIRALLTRDRVDLLATGETEFGTWEEWRQNAQLREEARVYVAEKTGIVKSLKLLKATVKQLLDANEAAPEMETLPVSAFDLNKTGCERRLKMAEEERENIRMELEHLCVSTDRIANWIKATFWDPQVVLGRSIFSFRGDIEVTNYPLTEEDPYFKEHLRWAQFARDSVHSIVHDTFQPWRSYTDDQLQMELSKPVRVYREDERRRMELLLEEEEHEIDPDKLTELRAVDGMTTHRFVEQSPYYYSQMESYGFAHVILDDRYLMHDYGKLHAHFNGLFVDMYVAKEREMNVIRERIERIRHIDSELKIMFGRGVLRVPVEPQWHPKEKAESIVQVLDHEIKAKPYVSPLQQEILDRQAAEAERLRQLTLADDFREHALKKMMDGMLEIRWEDVIKVDIRRPECMVHKQPEKYTTDDIAAIKKYETDTETLQQERERYRRMLEADYAKINVLLNEGIDKFDAKLNEFFQLKLRIEAAINQLQLRHIRGRVRNLARIDGVKKDDEIKREIYERCRYQNTLKEHRRKLHDVYQDMLAQHDALCIHEKAIAKKFQQELAGMSRVNIELLERQFKRRPRASLKNIATSDLLSLAKYLVNGIEPAYFPIECTEYLKILEDLDARPSELPQSIDAGHWDRLTQSRRQKINIELQIKVRQLEMTAAERKIAAFESKIDTCRSSVVFLKDRLRTARDERITRERDAVVQLVLKKGQVEFKLRGELRDAANAILIPREEIERVNEHICVAGKRKLDALKRAIDFRRGMLSIKWEHRCLSTKFKELKEDLEFVENITITREMRVYLKRKAKGLRDDKTTVQLEREIEGARKYLDKALSVKTKKLENLRLRIARAKKKNAELDRVITEMNATRWELEDQRDVIGEIKQREHIDRKMRLFRQRSNLIRKLQGNYTELLVLQTERELLWLRNYPALQCFRTLENNDEEC</sequence>
<dbReference type="SUPFAM" id="SSF50978">
    <property type="entry name" value="WD40 repeat-like"/>
    <property type="match status" value="2"/>
</dbReference>